<evidence type="ECO:0000313" key="1">
    <source>
        <dbReference type="EMBL" id="KAG0249149.1"/>
    </source>
</evidence>
<evidence type="ECO:0000313" key="2">
    <source>
        <dbReference type="Proteomes" id="UP000807716"/>
    </source>
</evidence>
<reference evidence="1" key="1">
    <citation type="journal article" date="2020" name="Fungal Divers.">
        <title>Resolving the Mortierellaceae phylogeny through synthesis of multi-gene phylogenetics and phylogenomics.</title>
        <authorList>
            <person name="Vandepol N."/>
            <person name="Liber J."/>
            <person name="Desiro A."/>
            <person name="Na H."/>
            <person name="Kennedy M."/>
            <person name="Barry K."/>
            <person name="Grigoriev I.V."/>
            <person name="Miller A.N."/>
            <person name="O'Donnell K."/>
            <person name="Stajich J.E."/>
            <person name="Bonito G."/>
        </authorList>
    </citation>
    <scope>NUCLEOTIDE SEQUENCE</scope>
    <source>
        <strain evidence="1">BC1065</strain>
    </source>
</reference>
<proteinExistence type="predicted"/>
<dbReference type="Proteomes" id="UP000807716">
    <property type="component" value="Unassembled WGS sequence"/>
</dbReference>
<gene>
    <name evidence="1" type="ORF">DFQ27_000331</name>
</gene>
<dbReference type="AlphaFoldDB" id="A0A9P6TVM6"/>
<sequence>MSNVRAPPPPLKLEVETVRPLSSLETANVLHNFLANGTAIHSAPTSIAHQVTQVYEKVRIEAKPSSSGVLNEEKMRRKLGNGMMSFRMSMQVVAVHEPKK</sequence>
<dbReference type="OrthoDB" id="2374623at2759"/>
<comment type="caution">
    <text evidence="1">The sequence shown here is derived from an EMBL/GenBank/DDBJ whole genome shotgun (WGS) entry which is preliminary data.</text>
</comment>
<dbReference type="EMBL" id="JAAAJB010001065">
    <property type="protein sequence ID" value="KAG0249149.1"/>
    <property type="molecule type" value="Genomic_DNA"/>
</dbReference>
<organism evidence="1 2">
    <name type="scientific">Actinomortierella ambigua</name>
    <dbReference type="NCBI Taxonomy" id="1343610"/>
    <lineage>
        <taxon>Eukaryota</taxon>
        <taxon>Fungi</taxon>
        <taxon>Fungi incertae sedis</taxon>
        <taxon>Mucoromycota</taxon>
        <taxon>Mortierellomycotina</taxon>
        <taxon>Mortierellomycetes</taxon>
        <taxon>Mortierellales</taxon>
        <taxon>Mortierellaceae</taxon>
        <taxon>Actinomortierella</taxon>
    </lineage>
</organism>
<protein>
    <submittedName>
        <fullName evidence="1">Uncharacterized protein</fullName>
    </submittedName>
</protein>
<keyword evidence="2" id="KW-1185">Reference proteome</keyword>
<accession>A0A9P6TVM6</accession>
<name>A0A9P6TVM6_9FUNG</name>